<evidence type="ECO:0000313" key="2">
    <source>
        <dbReference type="EMBL" id="AKN38825.1"/>
    </source>
</evidence>
<reference evidence="2" key="1">
    <citation type="journal article" date="2015" name="MBio">
        <title>Eco-Evolutionary Dynamics of Episomes among Ecologically Cohesive Bacterial Populations.</title>
        <authorList>
            <person name="Xue H."/>
            <person name="Cordero O.X."/>
            <person name="Camas F.M."/>
            <person name="Trimble W."/>
            <person name="Meyer F."/>
            <person name="Guglielmini J."/>
            <person name="Rocha E.P."/>
            <person name="Polz M.F."/>
        </authorList>
    </citation>
    <scope>NUCLEOTIDE SEQUENCE</scope>
    <source>
        <strain evidence="2">FF_113</strain>
    </source>
</reference>
<dbReference type="EMBL" id="KP795616">
    <property type="protein sequence ID" value="AKN38825.1"/>
    <property type="molecule type" value="Genomic_DNA"/>
</dbReference>
<accession>A0A0H3ZRE1</accession>
<evidence type="ECO:0000256" key="1">
    <source>
        <dbReference type="SAM" id="MobiDB-lite"/>
    </source>
</evidence>
<organism evidence="2">
    <name type="scientific">Enterovibrio sp. FF_113</name>
    <dbReference type="NCBI Taxonomy" id="1660266"/>
    <lineage>
        <taxon>Bacteria</taxon>
        <taxon>Pseudomonadati</taxon>
        <taxon>Pseudomonadota</taxon>
        <taxon>Gammaproteobacteria</taxon>
        <taxon>Vibrionales</taxon>
        <taxon>Vibrionaceae</taxon>
        <taxon>Enterovibrio</taxon>
    </lineage>
</organism>
<dbReference type="AlphaFoldDB" id="A0A0H3ZRE1"/>
<sequence length="71" mass="7962">MKNWDALGKVGSEAPLKETTDTKTKPKHLKSVPVAYFQKHEELKTNGGTSLDFTSYIIEALREKLERDGAL</sequence>
<feature type="region of interest" description="Disordered" evidence="1">
    <location>
        <begin position="1"/>
        <end position="27"/>
    </location>
</feature>
<feature type="compositionally biased region" description="Basic and acidic residues" evidence="1">
    <location>
        <begin position="15"/>
        <end position="24"/>
    </location>
</feature>
<protein>
    <submittedName>
        <fullName evidence="2">Uncharacterized protein</fullName>
    </submittedName>
</protein>
<proteinExistence type="predicted"/>
<name>A0A0H3ZRE1_9GAMM</name>